<evidence type="ECO:0000313" key="2">
    <source>
        <dbReference type="Proteomes" id="UP000800235"/>
    </source>
</evidence>
<keyword evidence="2" id="KW-1185">Reference proteome</keyword>
<comment type="caution">
    <text evidence="1">The sequence shown here is derived from an EMBL/GenBank/DDBJ whole genome shotgun (WGS) entry which is preliminary data.</text>
</comment>
<evidence type="ECO:0008006" key="3">
    <source>
        <dbReference type="Google" id="ProtNLM"/>
    </source>
</evidence>
<protein>
    <recommendedName>
        <fullName evidence="3">C3H1-type domain-containing protein</fullName>
    </recommendedName>
</protein>
<sequence length="149" mass="16681">MLYLSSMMTIVRHSYKSTLPLQRLNVLLYSADMVDQKPKELTCPFWNDPDLTCHKTDSECKYAHAKMASIAPFPRNFTKPSSSSKLSLQEYINSIDHQSLMGANSDPIFVRDIPSTPVVDAWRIRGQLAIGPAKQSIINSLGMTSESLC</sequence>
<gene>
    <name evidence="1" type="ORF">EJ08DRAFT_13634</name>
</gene>
<dbReference type="AlphaFoldDB" id="A0A9P4P4I9"/>
<reference evidence="1" key="1">
    <citation type="journal article" date="2020" name="Stud. Mycol.">
        <title>101 Dothideomycetes genomes: a test case for predicting lifestyles and emergence of pathogens.</title>
        <authorList>
            <person name="Haridas S."/>
            <person name="Albert R."/>
            <person name="Binder M."/>
            <person name="Bloem J."/>
            <person name="Labutti K."/>
            <person name="Salamov A."/>
            <person name="Andreopoulos B."/>
            <person name="Baker S."/>
            <person name="Barry K."/>
            <person name="Bills G."/>
            <person name="Bluhm B."/>
            <person name="Cannon C."/>
            <person name="Castanera R."/>
            <person name="Culley D."/>
            <person name="Daum C."/>
            <person name="Ezra D."/>
            <person name="Gonzalez J."/>
            <person name="Henrissat B."/>
            <person name="Kuo A."/>
            <person name="Liang C."/>
            <person name="Lipzen A."/>
            <person name="Lutzoni F."/>
            <person name="Magnuson J."/>
            <person name="Mondo S."/>
            <person name="Nolan M."/>
            <person name="Ohm R."/>
            <person name="Pangilinan J."/>
            <person name="Park H.-J."/>
            <person name="Ramirez L."/>
            <person name="Alfaro M."/>
            <person name="Sun H."/>
            <person name="Tritt A."/>
            <person name="Yoshinaga Y."/>
            <person name="Zwiers L.-H."/>
            <person name="Turgeon B."/>
            <person name="Goodwin S."/>
            <person name="Spatafora J."/>
            <person name="Crous P."/>
            <person name="Grigoriev I."/>
        </authorList>
    </citation>
    <scope>NUCLEOTIDE SEQUENCE</scope>
    <source>
        <strain evidence="1">CBS 130266</strain>
    </source>
</reference>
<evidence type="ECO:0000313" key="1">
    <source>
        <dbReference type="EMBL" id="KAF2437112.1"/>
    </source>
</evidence>
<dbReference type="EMBL" id="MU007009">
    <property type="protein sequence ID" value="KAF2437112.1"/>
    <property type="molecule type" value="Genomic_DNA"/>
</dbReference>
<proteinExistence type="predicted"/>
<dbReference type="Proteomes" id="UP000800235">
    <property type="component" value="Unassembled WGS sequence"/>
</dbReference>
<organism evidence="1 2">
    <name type="scientific">Tothia fuscella</name>
    <dbReference type="NCBI Taxonomy" id="1048955"/>
    <lineage>
        <taxon>Eukaryota</taxon>
        <taxon>Fungi</taxon>
        <taxon>Dikarya</taxon>
        <taxon>Ascomycota</taxon>
        <taxon>Pezizomycotina</taxon>
        <taxon>Dothideomycetes</taxon>
        <taxon>Pleosporomycetidae</taxon>
        <taxon>Venturiales</taxon>
        <taxon>Cylindrosympodiaceae</taxon>
        <taxon>Tothia</taxon>
    </lineage>
</organism>
<accession>A0A9P4P4I9</accession>
<name>A0A9P4P4I9_9PEZI</name>